<evidence type="ECO:0000256" key="1">
    <source>
        <dbReference type="SAM" id="Coils"/>
    </source>
</evidence>
<comment type="caution">
    <text evidence="3">The sequence shown here is derived from an EMBL/GenBank/DDBJ whole genome shotgun (WGS) entry which is preliminary data.</text>
</comment>
<dbReference type="AlphaFoldDB" id="A0ABD3IR76"/>
<feature type="compositionally biased region" description="Basic residues" evidence="2">
    <location>
        <begin position="32"/>
        <end position="45"/>
    </location>
</feature>
<feature type="compositionally biased region" description="Low complexity" evidence="2">
    <location>
        <begin position="493"/>
        <end position="502"/>
    </location>
</feature>
<feature type="compositionally biased region" description="Polar residues" evidence="2">
    <location>
        <begin position="1"/>
        <end position="12"/>
    </location>
</feature>
<feature type="region of interest" description="Disordered" evidence="2">
    <location>
        <begin position="354"/>
        <end position="384"/>
    </location>
</feature>
<dbReference type="Proteomes" id="UP001634007">
    <property type="component" value="Unassembled WGS sequence"/>
</dbReference>
<dbReference type="EMBL" id="JBJKBG010000011">
    <property type="protein sequence ID" value="KAL3716759.1"/>
    <property type="molecule type" value="Genomic_DNA"/>
</dbReference>
<gene>
    <name evidence="3" type="ORF">ACJRO7_008356</name>
</gene>
<dbReference type="PANTHER" id="PTHR34466:SF1">
    <property type="entry name" value="OS06G0609800 PROTEIN"/>
    <property type="match status" value="1"/>
</dbReference>
<feature type="region of interest" description="Disordered" evidence="2">
    <location>
        <begin position="1"/>
        <end position="74"/>
    </location>
</feature>
<reference evidence="3 4" key="1">
    <citation type="submission" date="2024-11" db="EMBL/GenBank/DDBJ databases">
        <title>Chromosome-level genome assembly of Eucalyptus globulus Labill. provides insights into its genome evolution.</title>
        <authorList>
            <person name="Li X."/>
        </authorList>
    </citation>
    <scope>NUCLEOTIDE SEQUENCE [LARGE SCALE GENOMIC DNA]</scope>
    <source>
        <strain evidence="3">CL2024</strain>
        <tissue evidence="3">Fresh tender leaves</tissue>
    </source>
</reference>
<sequence>MATSAFRSTTKRTPIGASPASADGSATSSRSSAHRRSRSLSRFSRRLAEPEDPFAEDAAPAAPRGRFVNTLRGSGLPEISLDDLAVEFFSSGDRGRSSSRNTDVSPKKGESASQRRGRSVSRQSSRVGGGGKGNVLEGSGAGRVAPESNSRRRRSVSVVRCQISDSESDVDNSRSSFGYANNKTVGNGNIQKLPSQKPSASSNRQALRRTSSQKDLKSYDGYSSHSSALTDDEAKDAHSGKNGSERTIRAVYAQKTADHPTGGDVNSGLCKAMRQEFRHAMEEIKMEIEQAMLRRKPSVGAHDNYLALENSDACKAVSTIRRNYATKLEQSEKRKKDLLAEIMLEEQRGKELSQIVNEFHPDTKSPVPEKPSRNRRKSNDKGRMSNHLAFEAEKYIQDFISSVEDTDISSLDGERSDTSSTLGGMTKIDTSQTPAKSMPPPIEMDGVVLPWLQWETSNDVSPPSSKKKMQSPMASRAEMLDAAQEASTARDPSYFSSSSHGSWSPGIVDSPIVVVRESIGSQSRESRRYSDKHHSGCHFDLDKYLNFPSDEDFLLERWRQQRRINSGGLLLCHQTFF</sequence>
<feature type="coiled-coil region" evidence="1">
    <location>
        <begin position="321"/>
        <end position="348"/>
    </location>
</feature>
<accession>A0ABD3IR76</accession>
<feature type="compositionally biased region" description="Polar residues" evidence="2">
    <location>
        <begin position="418"/>
        <end position="435"/>
    </location>
</feature>
<feature type="region of interest" description="Disordered" evidence="2">
    <location>
        <begin position="90"/>
        <end position="246"/>
    </location>
</feature>
<protein>
    <submittedName>
        <fullName evidence="3">Uncharacterized protein</fullName>
    </submittedName>
</protein>
<feature type="compositionally biased region" description="Basic and acidic residues" evidence="2">
    <location>
        <begin position="235"/>
        <end position="246"/>
    </location>
</feature>
<feature type="compositionally biased region" description="Polar residues" evidence="2">
    <location>
        <begin position="173"/>
        <end position="210"/>
    </location>
</feature>
<evidence type="ECO:0000256" key="2">
    <source>
        <dbReference type="SAM" id="MobiDB-lite"/>
    </source>
</evidence>
<keyword evidence="1" id="KW-0175">Coiled coil</keyword>
<dbReference type="PANTHER" id="PTHR34466">
    <property type="entry name" value="OS11G0129800 PROTEIN"/>
    <property type="match status" value="1"/>
</dbReference>
<keyword evidence="4" id="KW-1185">Reference proteome</keyword>
<feature type="region of interest" description="Disordered" evidence="2">
    <location>
        <begin position="481"/>
        <end position="502"/>
    </location>
</feature>
<feature type="compositionally biased region" description="Low complexity" evidence="2">
    <location>
        <begin position="20"/>
        <end position="31"/>
    </location>
</feature>
<evidence type="ECO:0000313" key="4">
    <source>
        <dbReference type="Proteomes" id="UP001634007"/>
    </source>
</evidence>
<name>A0ABD3IR76_EUCGL</name>
<proteinExistence type="predicted"/>
<evidence type="ECO:0000313" key="3">
    <source>
        <dbReference type="EMBL" id="KAL3716759.1"/>
    </source>
</evidence>
<organism evidence="3 4">
    <name type="scientific">Eucalyptus globulus</name>
    <name type="common">Tasmanian blue gum</name>
    <dbReference type="NCBI Taxonomy" id="34317"/>
    <lineage>
        <taxon>Eukaryota</taxon>
        <taxon>Viridiplantae</taxon>
        <taxon>Streptophyta</taxon>
        <taxon>Embryophyta</taxon>
        <taxon>Tracheophyta</taxon>
        <taxon>Spermatophyta</taxon>
        <taxon>Magnoliopsida</taxon>
        <taxon>eudicotyledons</taxon>
        <taxon>Gunneridae</taxon>
        <taxon>Pentapetalae</taxon>
        <taxon>rosids</taxon>
        <taxon>malvids</taxon>
        <taxon>Myrtales</taxon>
        <taxon>Myrtaceae</taxon>
        <taxon>Myrtoideae</taxon>
        <taxon>Eucalypteae</taxon>
        <taxon>Eucalyptus</taxon>
    </lineage>
</organism>
<feature type="region of interest" description="Disordered" evidence="2">
    <location>
        <begin position="409"/>
        <end position="441"/>
    </location>
</feature>